<dbReference type="OrthoDB" id="2501122at2759"/>
<dbReference type="Proteomes" id="UP000238274">
    <property type="component" value="Unassembled WGS sequence"/>
</dbReference>
<protein>
    <submittedName>
        <fullName evidence="2">Uncharacterized protein</fullName>
    </submittedName>
</protein>
<feature type="region of interest" description="Disordered" evidence="1">
    <location>
        <begin position="55"/>
        <end position="74"/>
    </location>
</feature>
<sequence length="741" mass="82928">MGPGTGVQGRGGRPAPSVAKRASGCETETVLAPSGSGCEVLGSVEVGNEFRAMMSLSTSQPAQPSSPPADHPGLLTIKLYPSLSSSANDHASPPSNQLITVSSSHPFGHKLLVQHYHLPRSSVQSPYDSYLIDLDGFTESHTLHGPITAIELAATNRAALSPCLVFGTASGGLYLTRSDFSRPHSKLRQLHRSPVIGLASCPLDVHPTILISGSSTEFLIWDLDDRHPQPICLKAFGRGNPKFLSNPYSSILVGIQFRQISSTGEFHLFAEFKDGSYPLGSPSFTRSRINSTRWKLRTIFMCLPLILKMAGSKGPRPAENFFNCLGPSPASCAYGVTIKLTRQVSLHVAQDRMMELLALFRDTHQLMNITIDDSPQLKSPSVNYTQLESDCTFFHYDRSDGWLVTGKTKTQEMAVRKIEQSIRIVQSHDVHPQAPLKRRASYGTRNAGFLTLGMIQGTDNSQTRDADLMKLFRDELDQRSKFPDHLRSAIYKRMLIKSKLHEEELATTYYRYLARPCPELFLKRFRSAWKLEDAEFQFSLETLLSIFHGMETYSESSLIDKLAPILYGFLKILESFVEEISRLEDGREESIELLEIYKVSWLMLDRFGEGAFGEKGNSQSDRKKYYEVFVEKVKQRLLDNRSSVGRSLLEHFERHSVSLGKDCLPRLTHGFLMGFSSPESFKSLMDHLVIGHSGLVSLTELSARILEYFGQDILCLSNQKDILNFFGLTHDIDVQAFRNLI</sequence>
<keyword evidence="3" id="KW-1185">Reference proteome</keyword>
<proteinExistence type="predicted"/>
<feature type="region of interest" description="Disordered" evidence="1">
    <location>
        <begin position="1"/>
        <end position="31"/>
    </location>
</feature>
<reference evidence="3" key="3">
    <citation type="journal article" date="2018" name="Mol. Plant Microbe Interact.">
        <title>Genome sequence resources for the wheat stripe rust pathogen (Puccinia striiformis f. sp. tritici) and the barley stripe rust pathogen (Puccinia striiformis f. sp. hordei).</title>
        <authorList>
            <person name="Xia C."/>
            <person name="Wang M."/>
            <person name="Yin C."/>
            <person name="Cornejo O.E."/>
            <person name="Hulbert S.H."/>
            <person name="Chen X."/>
        </authorList>
    </citation>
    <scope>NUCLEOTIDE SEQUENCE [LARGE SCALE GENOMIC DNA]</scope>
    <source>
        <strain evidence="3">93TX-2</strain>
    </source>
</reference>
<dbReference type="AlphaFoldDB" id="A0A2S4VAG0"/>
<evidence type="ECO:0000313" key="2">
    <source>
        <dbReference type="EMBL" id="POW06497.1"/>
    </source>
</evidence>
<evidence type="ECO:0000313" key="3">
    <source>
        <dbReference type="Proteomes" id="UP000238274"/>
    </source>
</evidence>
<gene>
    <name evidence="2" type="ORF">PSHT_10333</name>
</gene>
<reference evidence="2 3" key="1">
    <citation type="submission" date="2017-12" db="EMBL/GenBank/DDBJ databases">
        <title>Gene loss provides genomic basis for host adaptation in cereal stripe rust fungi.</title>
        <authorList>
            <person name="Xia C."/>
        </authorList>
    </citation>
    <scope>NUCLEOTIDE SEQUENCE [LARGE SCALE GENOMIC DNA]</scope>
    <source>
        <strain evidence="2 3">93TX-2</strain>
    </source>
</reference>
<dbReference type="VEuPathDB" id="FungiDB:PSTT_02795"/>
<dbReference type="EMBL" id="PKSM01000158">
    <property type="protein sequence ID" value="POW06497.1"/>
    <property type="molecule type" value="Genomic_DNA"/>
</dbReference>
<comment type="caution">
    <text evidence="2">The sequence shown here is derived from an EMBL/GenBank/DDBJ whole genome shotgun (WGS) entry which is preliminary data.</text>
</comment>
<accession>A0A2S4VAG0</accession>
<feature type="compositionally biased region" description="Gly residues" evidence="1">
    <location>
        <begin position="1"/>
        <end position="12"/>
    </location>
</feature>
<dbReference type="VEuPathDB" id="FungiDB:PSHT_10333"/>
<reference evidence="3" key="2">
    <citation type="journal article" date="2018" name="BMC Genomics">
        <title>Genomic insights into host adaptation between the wheat stripe rust pathogen (Puccinia striiformis f. sp. tritici) and the barley stripe rust pathogen (Puccinia striiformis f. sp. hordei).</title>
        <authorList>
            <person name="Xia C."/>
            <person name="Wang M."/>
            <person name="Yin C."/>
            <person name="Cornejo O.E."/>
            <person name="Hulbert S.H."/>
            <person name="Chen X."/>
        </authorList>
    </citation>
    <scope>NUCLEOTIDE SEQUENCE [LARGE SCALE GENOMIC DNA]</scope>
    <source>
        <strain evidence="3">93TX-2</strain>
    </source>
</reference>
<organism evidence="2 3">
    <name type="scientific">Puccinia striiformis</name>
    <dbReference type="NCBI Taxonomy" id="27350"/>
    <lineage>
        <taxon>Eukaryota</taxon>
        <taxon>Fungi</taxon>
        <taxon>Dikarya</taxon>
        <taxon>Basidiomycota</taxon>
        <taxon>Pucciniomycotina</taxon>
        <taxon>Pucciniomycetes</taxon>
        <taxon>Pucciniales</taxon>
        <taxon>Pucciniaceae</taxon>
        <taxon>Puccinia</taxon>
    </lineage>
</organism>
<evidence type="ECO:0000256" key="1">
    <source>
        <dbReference type="SAM" id="MobiDB-lite"/>
    </source>
</evidence>
<name>A0A2S4VAG0_9BASI</name>